<comment type="caution">
    <text evidence="1">The sequence shown here is derived from an EMBL/GenBank/DDBJ whole genome shotgun (WGS) entry which is preliminary data.</text>
</comment>
<protein>
    <recommendedName>
        <fullName evidence="3">Peptidase M19</fullName>
    </recommendedName>
</protein>
<dbReference type="EMBL" id="JAHSPG010000018">
    <property type="protein sequence ID" value="MBV4360493.1"/>
    <property type="molecule type" value="Genomic_DNA"/>
</dbReference>
<keyword evidence="2" id="KW-1185">Reference proteome</keyword>
<organism evidence="1 2">
    <name type="scientific">Pinibacter aurantiacus</name>
    <dbReference type="NCBI Taxonomy" id="2851599"/>
    <lineage>
        <taxon>Bacteria</taxon>
        <taxon>Pseudomonadati</taxon>
        <taxon>Bacteroidota</taxon>
        <taxon>Chitinophagia</taxon>
        <taxon>Chitinophagales</taxon>
        <taxon>Chitinophagaceae</taxon>
        <taxon>Pinibacter</taxon>
    </lineage>
</organism>
<proteinExistence type="predicted"/>
<dbReference type="AlphaFoldDB" id="A0A9E2SFE8"/>
<sequence>MKSHFFVDMHCHPSIKAFARSFKKTPGEQSESPNDSTSIWHRDAPSVFDKAKNYVLGLTNFIQSDGNSLIQGRVAVVCLSFYPQEKGFFINKLGQGIESDTLTKLATEFGQQRIDHIQAMDSYWEDLKIDMNFLRLCENKEIKVNGKKVSYVIASSYTDIEEADKEGALGETKIVFVPTIEGAHVFDQEMNCYEPWNTYPAGVPEDKLKITLQRVQELREGKDGLIKPLFMTFAHHFWNGLSGHSESLAGIVRCVADQTNGMEQGLFQAGVQVIDAMLKDQTDEEGKSVPPIYIDVKHMSRQARLQYFDLLKNYPGKNIPVIVSHGGVTGLSSPGGQNVTPASQEGLYMTNSINFFDDEILKIEETNGVFGIQLDERRIGSKSELRKARGNTSKRDILYAWAKLVWNQVRHIAELLDMNGRYAWGIQSLGTDYDGIIDPINGYWTAKELDDLDDYLLMHVYNYLKGTKTPCPLQQERNKTVTPEEVVDRVMTSNALNLLSRIF</sequence>
<gene>
    <name evidence="1" type="ORF">KTO63_25240</name>
</gene>
<dbReference type="Proteomes" id="UP000812270">
    <property type="component" value="Unassembled WGS sequence"/>
</dbReference>
<evidence type="ECO:0008006" key="3">
    <source>
        <dbReference type="Google" id="ProtNLM"/>
    </source>
</evidence>
<evidence type="ECO:0000313" key="2">
    <source>
        <dbReference type="Proteomes" id="UP000812270"/>
    </source>
</evidence>
<dbReference type="RefSeq" id="WP_217794927.1">
    <property type="nucleotide sequence ID" value="NZ_JAHSPG010000018.1"/>
</dbReference>
<reference evidence="1" key="1">
    <citation type="submission" date="2021-06" db="EMBL/GenBank/DDBJ databases">
        <authorList>
            <person name="Huq M.A."/>
        </authorList>
    </citation>
    <scope>NUCLEOTIDE SEQUENCE</scope>
    <source>
        <strain evidence="1">MAH-26</strain>
    </source>
</reference>
<name>A0A9E2SFE8_9BACT</name>
<evidence type="ECO:0000313" key="1">
    <source>
        <dbReference type="EMBL" id="MBV4360493.1"/>
    </source>
</evidence>
<accession>A0A9E2SFE8</accession>